<reference evidence="2" key="3">
    <citation type="submission" date="2021-09" db="EMBL/GenBank/DDBJ databases">
        <authorList>
            <person name="Gilroy R."/>
        </authorList>
    </citation>
    <scope>NUCLEOTIDE SEQUENCE</scope>
    <source>
        <strain evidence="2">USAMLcec12-2067</strain>
    </source>
</reference>
<evidence type="ECO:0000313" key="2">
    <source>
        <dbReference type="EMBL" id="HJH44211.1"/>
    </source>
</evidence>
<sequence length="65" mass="7369">MSNREANTLLYLSLGYSVNRMEETLRITVSTVAAHSRSIRKNMDLHNKQEGIDIADEIMASRTES</sequence>
<dbReference type="Proteomes" id="UP000789325">
    <property type="component" value="Unassembled WGS sequence"/>
</dbReference>
<evidence type="ECO:0000313" key="3">
    <source>
        <dbReference type="EMBL" id="PNV65194.1"/>
    </source>
</evidence>
<evidence type="ECO:0000259" key="1">
    <source>
        <dbReference type="Pfam" id="PF00196"/>
    </source>
</evidence>
<keyword evidence="4" id="KW-1185">Reference proteome</keyword>
<dbReference type="Proteomes" id="UP000236488">
    <property type="component" value="Unassembled WGS sequence"/>
</dbReference>
<organism evidence="3 4">
    <name type="scientific">Rubneribacter badeniensis</name>
    <dbReference type="NCBI Taxonomy" id="2070688"/>
    <lineage>
        <taxon>Bacteria</taxon>
        <taxon>Bacillati</taxon>
        <taxon>Actinomycetota</taxon>
        <taxon>Coriobacteriia</taxon>
        <taxon>Eggerthellales</taxon>
        <taxon>Eggerthellaceae</taxon>
        <taxon>Rubneribacter</taxon>
    </lineage>
</organism>
<dbReference type="InterPro" id="IPR016032">
    <property type="entry name" value="Sig_transdc_resp-reg_C-effctor"/>
</dbReference>
<dbReference type="AlphaFoldDB" id="A0A2K2U4J9"/>
<reference evidence="3 4" key="1">
    <citation type="journal article" date="2018" name="Int. J. Syst. Evol. Microbiol.">
        <title>Rubneribacter badeniensis gen. nov., sp. nov. and Enteroscipio rubneri gen. nov., sp. nov., new members of the Eggerthellaceae isolated from human faeces.</title>
        <authorList>
            <person name="Danylec N."/>
            <person name="Gobl A."/>
            <person name="Stoll D.A."/>
            <person name="Hetzer B."/>
            <person name="Kulling S.E."/>
            <person name="Huch M."/>
        </authorList>
    </citation>
    <scope>NUCLEOTIDE SEQUENCE [LARGE SCALE GENOMIC DNA]</scope>
    <source>
        <strain evidence="3 4">ResAG-85</strain>
    </source>
</reference>
<dbReference type="SUPFAM" id="SSF46894">
    <property type="entry name" value="C-terminal effector domain of the bipartite response regulators"/>
    <property type="match status" value="1"/>
</dbReference>
<dbReference type="EMBL" id="DYZL01000209">
    <property type="protein sequence ID" value="HJH44211.1"/>
    <property type="molecule type" value="Genomic_DNA"/>
</dbReference>
<dbReference type="Gene3D" id="1.10.10.10">
    <property type="entry name" value="Winged helix-like DNA-binding domain superfamily/Winged helix DNA-binding domain"/>
    <property type="match status" value="1"/>
</dbReference>
<accession>A0A2K2U4J9</accession>
<dbReference type="InterPro" id="IPR036388">
    <property type="entry name" value="WH-like_DNA-bd_sf"/>
</dbReference>
<reference evidence="2" key="2">
    <citation type="journal article" date="2021" name="PeerJ">
        <title>Extensive microbial diversity within the chicken gut microbiome revealed by metagenomics and culture.</title>
        <authorList>
            <person name="Gilroy R."/>
            <person name="Ravi A."/>
            <person name="Getino M."/>
            <person name="Pursley I."/>
            <person name="Horton D.L."/>
            <person name="Alikhan N.F."/>
            <person name="Baker D."/>
            <person name="Gharbi K."/>
            <person name="Hall N."/>
            <person name="Watson M."/>
            <person name="Adriaenssens E.M."/>
            <person name="Foster-Nyarko E."/>
            <person name="Jarju S."/>
            <person name="Secka A."/>
            <person name="Antonio M."/>
            <person name="Oren A."/>
            <person name="Chaudhuri R.R."/>
            <person name="La Ragione R."/>
            <person name="Hildebrand F."/>
            <person name="Pallen M.J."/>
        </authorList>
    </citation>
    <scope>NUCLEOTIDE SEQUENCE</scope>
    <source>
        <strain evidence="2">USAMLcec12-2067</strain>
    </source>
</reference>
<dbReference type="EMBL" id="PPEL01000042">
    <property type="protein sequence ID" value="PNV65194.1"/>
    <property type="molecule type" value="Genomic_DNA"/>
</dbReference>
<dbReference type="Pfam" id="PF00196">
    <property type="entry name" value="GerE"/>
    <property type="match status" value="1"/>
</dbReference>
<name>A0A2K2U4J9_9ACTN</name>
<dbReference type="RefSeq" id="WP_092198435.1">
    <property type="nucleotide sequence ID" value="NZ_PPEL01000042.1"/>
</dbReference>
<gene>
    <name evidence="3" type="ORF">C2L80_07845</name>
    <name evidence="2" type="ORF">K8V16_10525</name>
</gene>
<dbReference type="GO" id="GO:0003677">
    <property type="term" value="F:DNA binding"/>
    <property type="evidence" value="ECO:0007669"/>
    <property type="project" value="InterPro"/>
</dbReference>
<feature type="domain" description="HTH luxR-type" evidence="1">
    <location>
        <begin position="2"/>
        <end position="55"/>
    </location>
</feature>
<proteinExistence type="predicted"/>
<dbReference type="InterPro" id="IPR000792">
    <property type="entry name" value="Tscrpt_reg_LuxR_C"/>
</dbReference>
<evidence type="ECO:0000313" key="4">
    <source>
        <dbReference type="Proteomes" id="UP000236488"/>
    </source>
</evidence>
<comment type="caution">
    <text evidence="3">The sequence shown here is derived from an EMBL/GenBank/DDBJ whole genome shotgun (WGS) entry which is preliminary data.</text>
</comment>
<dbReference type="GO" id="GO:0006355">
    <property type="term" value="P:regulation of DNA-templated transcription"/>
    <property type="evidence" value="ECO:0007669"/>
    <property type="project" value="InterPro"/>
</dbReference>
<protein>
    <submittedName>
        <fullName evidence="2">LuxR C-terminal-related transcriptional regulator</fullName>
    </submittedName>
</protein>